<dbReference type="Proteomes" id="UP001231362">
    <property type="component" value="Unassembled WGS sequence"/>
</dbReference>
<comment type="caution">
    <text evidence="3">The sequence shown here is derived from an EMBL/GenBank/DDBJ whole genome shotgun (WGS) entry which is preliminary data.</text>
</comment>
<feature type="domain" description="UVR" evidence="1">
    <location>
        <begin position="199"/>
        <end position="234"/>
    </location>
</feature>
<dbReference type="PANTHER" id="PTHR30562:SF1">
    <property type="entry name" value="UVRABC SYSTEM PROTEIN C"/>
    <property type="match status" value="1"/>
</dbReference>
<dbReference type="Gene3D" id="4.10.860.10">
    <property type="entry name" value="UVR domain"/>
    <property type="match status" value="1"/>
</dbReference>
<dbReference type="CDD" id="cd10434">
    <property type="entry name" value="GIY-YIG_UvrC_Cho"/>
    <property type="match status" value="1"/>
</dbReference>
<dbReference type="EMBL" id="JAUSTU010000004">
    <property type="protein sequence ID" value="MDQ0154834.1"/>
    <property type="molecule type" value="Genomic_DNA"/>
</dbReference>
<feature type="domain" description="GIY-YIG" evidence="2">
    <location>
        <begin position="12"/>
        <end position="91"/>
    </location>
</feature>
<accession>A0ABT9V1L5</accession>
<evidence type="ECO:0000313" key="4">
    <source>
        <dbReference type="Proteomes" id="UP001231362"/>
    </source>
</evidence>
<dbReference type="InterPro" id="IPR000305">
    <property type="entry name" value="GIY-YIG_endonuc"/>
</dbReference>
<evidence type="ECO:0000313" key="3">
    <source>
        <dbReference type="EMBL" id="MDQ0154834.1"/>
    </source>
</evidence>
<keyword evidence="4" id="KW-1185">Reference proteome</keyword>
<organism evidence="3 4">
    <name type="scientific">Anoxybacillus andreesenii</name>
    <dbReference type="NCBI Taxonomy" id="1325932"/>
    <lineage>
        <taxon>Bacteria</taxon>
        <taxon>Bacillati</taxon>
        <taxon>Bacillota</taxon>
        <taxon>Bacilli</taxon>
        <taxon>Bacillales</taxon>
        <taxon>Anoxybacillaceae</taxon>
        <taxon>Anoxybacillus</taxon>
    </lineage>
</organism>
<dbReference type="Pfam" id="PF01541">
    <property type="entry name" value="GIY-YIG"/>
    <property type="match status" value="1"/>
</dbReference>
<dbReference type="InterPro" id="IPR036876">
    <property type="entry name" value="UVR_dom_sf"/>
</dbReference>
<dbReference type="InterPro" id="IPR001943">
    <property type="entry name" value="UVR_dom"/>
</dbReference>
<dbReference type="PROSITE" id="PS50164">
    <property type="entry name" value="GIY_YIG"/>
    <property type="match status" value="1"/>
</dbReference>
<gene>
    <name evidence="3" type="ORF">J2S07_001138</name>
</gene>
<dbReference type="SMART" id="SM00465">
    <property type="entry name" value="GIYc"/>
    <property type="match status" value="1"/>
</dbReference>
<evidence type="ECO:0000259" key="1">
    <source>
        <dbReference type="PROSITE" id="PS50151"/>
    </source>
</evidence>
<proteinExistence type="predicted"/>
<dbReference type="SUPFAM" id="SSF46600">
    <property type="entry name" value="C-terminal UvrC-binding domain of UvrB"/>
    <property type="match status" value="1"/>
</dbReference>
<reference evidence="3 4" key="1">
    <citation type="submission" date="2023-07" db="EMBL/GenBank/DDBJ databases">
        <title>Genomic Encyclopedia of Type Strains, Phase IV (KMG-IV): sequencing the most valuable type-strain genomes for metagenomic binning, comparative biology and taxonomic classification.</title>
        <authorList>
            <person name="Goeker M."/>
        </authorList>
    </citation>
    <scope>NUCLEOTIDE SEQUENCE [LARGE SCALE GENOMIC DNA]</scope>
    <source>
        <strain evidence="3 4">DSM 23948</strain>
    </source>
</reference>
<dbReference type="InterPro" id="IPR047296">
    <property type="entry name" value="GIY-YIG_UvrC_Cho"/>
</dbReference>
<dbReference type="InterPro" id="IPR035901">
    <property type="entry name" value="GIY-YIG_endonuc_sf"/>
</dbReference>
<dbReference type="Pfam" id="PF02151">
    <property type="entry name" value="UVR"/>
    <property type="match status" value="1"/>
</dbReference>
<sequence>MTLKNKARQLPSSPGVYLMKDSFDAIIYVGKSKNLKSRIQSYFQTSSKHSKKVEKLVKNIRSFDIIKTDTEFEALLLECQLIKQLQPIFNRMMKNPQVYCYISVHVTEEYPSIKIVNSTGNNEHQYFGPFPNRNRIETAVQGLKEFFQIDCSAQANQQKACLNYSLGLCMGICLGGEEVKRKYHSSLNQIINFLSGNDDSLFDEMEKKMNDASESLDFETAAKYRDYLDTLHTVHYKEKVLQFAKENKKLLVIEPLDDRFFKLFLMEGDRVLFRKKYEWKMSSLKNLCTQLKADILIPLKHEIITSSNEIQKNEIDEAQIIYSYVQNAEYCIYIEDESEEHLSKKILDLLKKAANSKLGV</sequence>
<name>A0ABT9V1L5_9BACL</name>
<dbReference type="RefSeq" id="WP_307149421.1">
    <property type="nucleotide sequence ID" value="NZ_JAUSTU010000004.1"/>
</dbReference>
<dbReference type="PANTHER" id="PTHR30562">
    <property type="entry name" value="UVRC/OXIDOREDUCTASE"/>
    <property type="match status" value="1"/>
</dbReference>
<dbReference type="InterPro" id="IPR050066">
    <property type="entry name" value="UvrABC_protein_C"/>
</dbReference>
<protein>
    <submittedName>
        <fullName evidence="3">Excinuclease ABC subunit C</fullName>
    </submittedName>
</protein>
<dbReference type="Gene3D" id="3.40.1440.10">
    <property type="entry name" value="GIY-YIG endonuclease"/>
    <property type="match status" value="1"/>
</dbReference>
<evidence type="ECO:0000259" key="2">
    <source>
        <dbReference type="PROSITE" id="PS50164"/>
    </source>
</evidence>
<dbReference type="PROSITE" id="PS50151">
    <property type="entry name" value="UVR"/>
    <property type="match status" value="1"/>
</dbReference>
<dbReference type="SUPFAM" id="SSF82771">
    <property type="entry name" value="GIY-YIG endonuclease"/>
    <property type="match status" value="1"/>
</dbReference>